<feature type="region of interest" description="Disordered" evidence="1">
    <location>
        <begin position="410"/>
        <end position="460"/>
    </location>
</feature>
<evidence type="ECO:0000256" key="1">
    <source>
        <dbReference type="SAM" id="MobiDB-lite"/>
    </source>
</evidence>
<keyword evidence="4" id="KW-1185">Reference proteome</keyword>
<keyword evidence="2" id="KW-1133">Transmembrane helix</keyword>
<feature type="compositionally biased region" description="Basic and acidic residues" evidence="1">
    <location>
        <begin position="410"/>
        <end position="421"/>
    </location>
</feature>
<gene>
    <name evidence="3" type="ORF">RR46_03031</name>
</gene>
<keyword evidence="2" id="KW-0472">Membrane</keyword>
<name>A0A194Q842_PAPXU</name>
<dbReference type="EMBL" id="KQ459386">
    <property type="protein sequence ID" value="KPJ01160.1"/>
    <property type="molecule type" value="Genomic_DNA"/>
</dbReference>
<feature type="compositionally biased region" description="Low complexity" evidence="1">
    <location>
        <begin position="441"/>
        <end position="452"/>
    </location>
</feature>
<evidence type="ECO:0000256" key="2">
    <source>
        <dbReference type="SAM" id="Phobius"/>
    </source>
</evidence>
<feature type="region of interest" description="Disordered" evidence="1">
    <location>
        <begin position="899"/>
        <end position="929"/>
    </location>
</feature>
<evidence type="ECO:0000313" key="4">
    <source>
        <dbReference type="Proteomes" id="UP000053268"/>
    </source>
</evidence>
<sequence>MGKENRSKNKDAIKSMFKKSINNTLKGSRTFTPCNLQIAKSNILLLKNKSSYHNVLKKTDKMMKDHCMETDFCVLRRYYKAKKNKITKKETLNSRSKYSVNKEPILDGFEKSKTDSSACGDSKQPITINDIEDFNANLTNLVINNLNKLLRDWIKNYLFNNDDTKKKIQIILDSMLNKLEGKNNYVSSCSTYTVDIRIKESNSKTNSDSNLETSQSFKIDCSSRGGEIDIPKCKTFSSITVPMAIRHFSIISTLSVPRYFHTCHQKMNKNKLCRSRTKVKRCYKKNIMLTLSRSNGIISNSSSIDFLEISTKSLTKHFAAYRDKNMIKRSSKKRRIVFIPSSYCKFPGSTSVTNINEETLIRKLKPNERRQPLDTLPSLVKTIFTDDLCTSTDESVEKKDISIVTDEQISRKEEKNTKQVRENSTNMSPCKTSNAATGNEPSRPQSPQSKPKAPIKRLTISDNNTSIVNVKSDDRAKVVKSFSCKACFNDKFEEDKRGPPLLTIDFVNADKCNTCRKDGLVETASVIRRINSLRKIFGKKKECCKKKPEAQNSVEFDKIKHKRFCYVHKKSNPKLNTCEFINHFQNLFNYFATYKGKRNIKLDIRINVYPTFEGGSCRNLSKDNKKPCQKCNTDTENSSTTSFGSRHSLFKSNSSTKITHCCNCAPKLISIFEDKFNDRKTKERMETKTSHFKETCDIKKDISNKITTTADLEIAQEVFQLRNIIKDLAVTAEKFVNEHLKTTSLKTDNKKSNLDQTILFSTNMESVQTTSKDDTVKPKEIERRPSKETQITNNASCQNLPAIKVKKDVKKNIRDFHARLMKKSTSYNVIDSETILKVTDMTSAAQAIHLNSVTDEALTCSLPKCKSLYDISVDSNKNKLVAFYCEELITKLDNENVHKAPSRGLTSQAQKTIYPDKDKSSTNITSNDKQKSINKEVDCTKCLPNVDNNYDTNSYSCSSVFINVNDKSTENKIKIRTRRSIGFKEGSLYCLLLWIPVIVIMWLLYTYIIKDKLKPKLFSFDKLSRSLDFGKNGSRLSITLSDLGF</sequence>
<dbReference type="AlphaFoldDB" id="A0A194Q842"/>
<accession>A0A194Q842</accession>
<reference evidence="3 4" key="1">
    <citation type="journal article" date="2015" name="Nat. Commun.">
        <title>Outbred genome sequencing and CRISPR/Cas9 gene editing in butterflies.</title>
        <authorList>
            <person name="Li X."/>
            <person name="Fan D."/>
            <person name="Zhang W."/>
            <person name="Liu G."/>
            <person name="Zhang L."/>
            <person name="Zhao L."/>
            <person name="Fang X."/>
            <person name="Chen L."/>
            <person name="Dong Y."/>
            <person name="Chen Y."/>
            <person name="Ding Y."/>
            <person name="Zhao R."/>
            <person name="Feng M."/>
            <person name="Zhu Y."/>
            <person name="Feng Y."/>
            <person name="Jiang X."/>
            <person name="Zhu D."/>
            <person name="Xiang H."/>
            <person name="Feng X."/>
            <person name="Li S."/>
            <person name="Wang J."/>
            <person name="Zhang G."/>
            <person name="Kronforst M.R."/>
            <person name="Wang W."/>
        </authorList>
    </citation>
    <scope>NUCLEOTIDE SEQUENCE [LARGE SCALE GENOMIC DNA]</scope>
    <source>
        <strain evidence="3">Ya'a_city_454_Px</strain>
        <tissue evidence="3">Whole body</tissue>
    </source>
</reference>
<feature type="transmembrane region" description="Helical" evidence="2">
    <location>
        <begin position="986"/>
        <end position="1008"/>
    </location>
</feature>
<organism evidence="3 4">
    <name type="scientific">Papilio xuthus</name>
    <name type="common">Asian swallowtail butterfly</name>
    <dbReference type="NCBI Taxonomy" id="66420"/>
    <lineage>
        <taxon>Eukaryota</taxon>
        <taxon>Metazoa</taxon>
        <taxon>Ecdysozoa</taxon>
        <taxon>Arthropoda</taxon>
        <taxon>Hexapoda</taxon>
        <taxon>Insecta</taxon>
        <taxon>Pterygota</taxon>
        <taxon>Neoptera</taxon>
        <taxon>Endopterygota</taxon>
        <taxon>Lepidoptera</taxon>
        <taxon>Glossata</taxon>
        <taxon>Ditrysia</taxon>
        <taxon>Papilionoidea</taxon>
        <taxon>Papilionidae</taxon>
        <taxon>Papilioninae</taxon>
        <taxon>Papilio</taxon>
    </lineage>
</organism>
<feature type="compositionally biased region" description="Polar residues" evidence="1">
    <location>
        <begin position="422"/>
        <end position="440"/>
    </location>
</feature>
<protein>
    <submittedName>
        <fullName evidence="3">Uncharacterized protein</fullName>
    </submittedName>
</protein>
<evidence type="ECO:0000313" key="3">
    <source>
        <dbReference type="EMBL" id="KPJ01160.1"/>
    </source>
</evidence>
<proteinExistence type="predicted"/>
<dbReference type="Proteomes" id="UP000053268">
    <property type="component" value="Unassembled WGS sequence"/>
</dbReference>
<keyword evidence="2" id="KW-0812">Transmembrane</keyword>